<dbReference type="PROSITE" id="PS51257">
    <property type="entry name" value="PROKAR_LIPOPROTEIN"/>
    <property type="match status" value="1"/>
</dbReference>
<proteinExistence type="predicted"/>
<dbReference type="Proteomes" id="UP001297092">
    <property type="component" value="Unassembled WGS sequence"/>
</dbReference>
<accession>A0ABS5S168</accession>
<evidence type="ECO:0000313" key="2">
    <source>
        <dbReference type="EMBL" id="MBT0606924.1"/>
    </source>
</evidence>
<feature type="signal peptide" evidence="1">
    <location>
        <begin position="1"/>
        <end position="21"/>
    </location>
</feature>
<comment type="caution">
    <text evidence="2">The sequence shown here is derived from an EMBL/GenBank/DDBJ whole genome shotgun (WGS) entry which is preliminary data.</text>
</comment>
<organism evidence="2 3">
    <name type="scientific">Aequorivita echinoideorum</name>
    <dbReference type="NCBI Taxonomy" id="1549647"/>
    <lineage>
        <taxon>Bacteria</taxon>
        <taxon>Pseudomonadati</taxon>
        <taxon>Bacteroidota</taxon>
        <taxon>Flavobacteriia</taxon>
        <taxon>Flavobacteriales</taxon>
        <taxon>Flavobacteriaceae</taxon>
        <taxon>Aequorivita</taxon>
    </lineage>
</organism>
<dbReference type="EMBL" id="JAHCTB010000001">
    <property type="protein sequence ID" value="MBT0606924.1"/>
    <property type="molecule type" value="Genomic_DNA"/>
</dbReference>
<protein>
    <submittedName>
        <fullName evidence="2">DUF4270 family protein</fullName>
    </submittedName>
</protein>
<reference evidence="2 3" key="1">
    <citation type="submission" date="2021-05" db="EMBL/GenBank/DDBJ databases">
        <title>Aequorivita echinoideorum JCM 30378 genome.</title>
        <authorList>
            <person name="Zhang H."/>
            <person name="Li C."/>
        </authorList>
    </citation>
    <scope>NUCLEOTIDE SEQUENCE [LARGE SCALE GENOMIC DNA]</scope>
    <source>
        <strain evidence="2 3">JCM30378</strain>
    </source>
</reference>
<evidence type="ECO:0000256" key="1">
    <source>
        <dbReference type="SAM" id="SignalP"/>
    </source>
</evidence>
<gene>
    <name evidence="2" type="ORF">KIV10_01900</name>
</gene>
<dbReference type="InterPro" id="IPR025366">
    <property type="entry name" value="DUF4270"/>
</dbReference>
<keyword evidence="1" id="KW-0732">Signal</keyword>
<evidence type="ECO:0000313" key="3">
    <source>
        <dbReference type="Proteomes" id="UP001297092"/>
    </source>
</evidence>
<name>A0ABS5S168_9FLAO</name>
<sequence length="510" mass="56356">MKIKNLLPKLGAILFIIIAMASCQEDISTIGSEILGEETPNGILFDQSTVIAYSKKLNSVQTNRLPAYQLGVYNDAVFGKTTANLLSQLTLSQNAPTFGENASLDSVYIYIPYFSTGTTVDSETTYVNDSIFGNSEINIRVSRSNYFLRDLDPNSNFEQAQKYYSDDASLFEANLGEELAYIEDFKPNSNGYIFNEGTDDEVILGPGLRIKLDSTFFAENILAKEGMPELSNNNNFINFLRGIYVETSSPTDDGSLFLFNPANANITLYYSSDGDDGERESDTFVLNLGGINVNTFEREIPAELNSTLENQDVINGEENIYLRGGDVLGIVELFGEDLDGNGVPEELEMLREKQWLINEANLIFYVNQDVVAGGSTEPERIVIYDINNSNVLADYTLDYTNGLAPVNALNIHLGRLDRGNDENGDFYKIRITNHISNLINRDSTNVKLGVMVSQNVLAQTTQGVRIPTSPGVKDVPTSAVISPEGTVLYGNASANLEKRLKLQIYYTEPN</sequence>
<feature type="chain" id="PRO_5047016061" evidence="1">
    <location>
        <begin position="22"/>
        <end position="510"/>
    </location>
</feature>
<dbReference type="RefSeq" id="WP_214111795.1">
    <property type="nucleotide sequence ID" value="NZ_JAHCTB010000001.1"/>
</dbReference>
<dbReference type="Pfam" id="PF14092">
    <property type="entry name" value="DUF4270"/>
    <property type="match status" value="1"/>
</dbReference>
<keyword evidence="3" id="KW-1185">Reference proteome</keyword>